<dbReference type="Gene3D" id="1.20.1330.10">
    <property type="entry name" value="f41 fragment of flagellin, N-terminal domain"/>
    <property type="match status" value="2"/>
</dbReference>
<keyword evidence="7" id="KW-0966">Cell projection</keyword>
<dbReference type="Proteomes" id="UP000199496">
    <property type="component" value="Unassembled WGS sequence"/>
</dbReference>
<dbReference type="EMBL" id="FOFO01000004">
    <property type="protein sequence ID" value="SEP70729.1"/>
    <property type="molecule type" value="Genomic_DNA"/>
</dbReference>
<evidence type="ECO:0000256" key="1">
    <source>
        <dbReference type="ARBA" id="ARBA00005709"/>
    </source>
</evidence>
<reference evidence="7 8" key="1">
    <citation type="submission" date="2016-10" db="EMBL/GenBank/DDBJ databases">
        <authorList>
            <person name="de Groot N.N."/>
        </authorList>
    </citation>
    <scope>NUCLEOTIDE SEQUENCE [LARGE SCALE GENOMIC DNA]</scope>
    <source>
        <strain evidence="7 8">B7-7</strain>
    </source>
</reference>
<sequence>MSQTINTSVTILTLQSHLKNSQNQLHHTIKRLGTGLRINQAADDASGMAISERLNSRIRGSIQAVRNLNDAISYVQTAEAGLESMVQRLHRTRELIVQAANGTHTHQDRQKIGEEIHQIIHDIGRIATDTRFNNKAILNGSIGDFLIQMGSQEAQTLTSTGIDVRNTQLGFMMGRTEDLLVIDLGTQPSSKRIGGFDGLDFSTGAGVSGNVIVGSTAIAVNNAGSLVHLMDAVAAALPEFIQVSIEDEDMVFKNFSDTSITVAFNLEDTANTFVSQTGSTIEMAPGTFTPGIGNLTYHADPGSAHLGWALHSGAVTDFLFNIDGQPVFIQGYQGGNTQDHLRQTINNIFIDRNLDLSVNFSSFSGKLSFSFVNERLESRDILFHSISNHSGWGHSVVLSGNPLTVNPAQLSSPTVESLSGVHISDLDLNTTGGGSGSFMVDTTAINFTVAEGENLDTAINAAMSDMGITTLQAQIQGNNLQFVNSSNQSVTISQFNISNNGIEKNTYTANNILDAADIRNLSTHYSQGNTVNFQASLNGEDFQISGTTSIEEIASGINHQYSATGVRAEVIHGNIMLKANIGDSIDFSMTSTDLFHNDGSLGIQIQNHDLHLEERNLNTVRVNSSFEAAESLVLLDYIIDQVTKVRTELGALQNRMESAINFLSTDIDGMGAMKSRITDTDYASEMVRLLRTQMLQKTGTAILSQANHQSMYIVAILP</sequence>
<dbReference type="PANTHER" id="PTHR42792:SF2">
    <property type="entry name" value="FLAGELLIN"/>
    <property type="match status" value="1"/>
</dbReference>
<evidence type="ECO:0000256" key="3">
    <source>
        <dbReference type="ARBA" id="ARBA00023143"/>
    </source>
</evidence>
<evidence type="ECO:0000259" key="6">
    <source>
        <dbReference type="Pfam" id="PF00700"/>
    </source>
</evidence>
<feature type="domain" description="Flagellin N-terminal" evidence="5">
    <location>
        <begin position="5"/>
        <end position="141"/>
    </location>
</feature>
<keyword evidence="7" id="KW-0282">Flagellum</keyword>
<dbReference type="AlphaFoldDB" id="A0A1H9A244"/>
<dbReference type="Gene3D" id="6.10.10.10">
    <property type="entry name" value="Flagellar export chaperone, C-terminal domain"/>
    <property type="match status" value="1"/>
</dbReference>
<evidence type="ECO:0000256" key="2">
    <source>
        <dbReference type="ARBA" id="ARBA00022525"/>
    </source>
</evidence>
<gene>
    <name evidence="7" type="ORF">SAMN05421693_10413</name>
</gene>
<comment type="similarity">
    <text evidence="1 4">Belongs to the bacterial flagellin family.</text>
</comment>
<organism evidence="7 8">
    <name type="scientific">Ectothiorhodospira magna</name>
    <dbReference type="NCBI Taxonomy" id="867345"/>
    <lineage>
        <taxon>Bacteria</taxon>
        <taxon>Pseudomonadati</taxon>
        <taxon>Pseudomonadota</taxon>
        <taxon>Gammaproteobacteria</taxon>
        <taxon>Chromatiales</taxon>
        <taxon>Ectothiorhodospiraceae</taxon>
        <taxon>Ectothiorhodospira</taxon>
    </lineage>
</organism>
<dbReference type="InterPro" id="IPR010810">
    <property type="entry name" value="Flagellin_hook_IN_motif"/>
</dbReference>
<proteinExistence type="inferred from homology"/>
<dbReference type="Pfam" id="PF00669">
    <property type="entry name" value="Flagellin_N"/>
    <property type="match status" value="1"/>
</dbReference>
<comment type="function">
    <text evidence="4">Flagellin is the subunit protein which polymerizes to form the filaments of bacterial flagella.</text>
</comment>
<dbReference type="GO" id="GO:0005576">
    <property type="term" value="C:extracellular region"/>
    <property type="evidence" value="ECO:0007669"/>
    <property type="project" value="UniProtKB-SubCell"/>
</dbReference>
<keyword evidence="2 4" id="KW-0964">Secreted</keyword>
<dbReference type="InterPro" id="IPR001029">
    <property type="entry name" value="Flagellin_N"/>
</dbReference>
<evidence type="ECO:0000313" key="8">
    <source>
        <dbReference type="Proteomes" id="UP000199496"/>
    </source>
</evidence>
<accession>A0A1H9A244</accession>
<evidence type="ECO:0000313" key="7">
    <source>
        <dbReference type="EMBL" id="SEP70729.1"/>
    </source>
</evidence>
<dbReference type="SUPFAM" id="SSF64518">
    <property type="entry name" value="Phase 1 flagellin"/>
    <property type="match status" value="1"/>
</dbReference>
<evidence type="ECO:0000259" key="5">
    <source>
        <dbReference type="Pfam" id="PF00669"/>
    </source>
</evidence>
<comment type="subcellular location">
    <subcellularLocation>
        <location evidence="4">Secreted</location>
    </subcellularLocation>
    <subcellularLocation>
        <location evidence="4">Bacterial flagellum</location>
    </subcellularLocation>
</comment>
<dbReference type="STRING" id="867345.SAMN05421693_10413"/>
<name>A0A1H9A244_9GAMM</name>
<dbReference type="Gene3D" id="3.30.70.2120">
    <property type="match status" value="2"/>
</dbReference>
<dbReference type="Pfam" id="PF07196">
    <property type="entry name" value="Flagellin_IN"/>
    <property type="match status" value="1"/>
</dbReference>
<feature type="domain" description="Flagellin C-terminal" evidence="6">
    <location>
        <begin position="635"/>
        <end position="711"/>
    </location>
</feature>
<dbReference type="RefSeq" id="WP_090203577.1">
    <property type="nucleotide sequence ID" value="NZ_FOFO01000004.1"/>
</dbReference>
<keyword evidence="8" id="KW-1185">Reference proteome</keyword>
<dbReference type="Pfam" id="PF00700">
    <property type="entry name" value="Flagellin_C"/>
    <property type="match status" value="1"/>
</dbReference>
<protein>
    <recommendedName>
        <fullName evidence="4">Flagellin</fullName>
    </recommendedName>
</protein>
<dbReference type="InterPro" id="IPR042187">
    <property type="entry name" value="Flagellin_C_sub2"/>
</dbReference>
<dbReference type="PRINTS" id="PR00207">
    <property type="entry name" value="FLAGELLIN"/>
</dbReference>
<dbReference type="InterPro" id="IPR046358">
    <property type="entry name" value="Flagellin_C"/>
</dbReference>
<evidence type="ECO:0000256" key="4">
    <source>
        <dbReference type="RuleBase" id="RU362073"/>
    </source>
</evidence>
<dbReference type="InterPro" id="IPR001492">
    <property type="entry name" value="Flagellin"/>
</dbReference>
<dbReference type="OrthoDB" id="9796789at2"/>
<keyword evidence="7" id="KW-0969">Cilium</keyword>
<dbReference type="PANTHER" id="PTHR42792">
    <property type="entry name" value="FLAGELLIN"/>
    <property type="match status" value="1"/>
</dbReference>
<dbReference type="GO" id="GO:0009288">
    <property type="term" value="C:bacterial-type flagellum"/>
    <property type="evidence" value="ECO:0007669"/>
    <property type="project" value="UniProtKB-SubCell"/>
</dbReference>
<keyword evidence="3 4" id="KW-0975">Bacterial flagellum</keyword>
<dbReference type="GO" id="GO:0005198">
    <property type="term" value="F:structural molecule activity"/>
    <property type="evidence" value="ECO:0007669"/>
    <property type="project" value="UniProtKB-UniRule"/>
</dbReference>